<dbReference type="AlphaFoldDB" id="A0A6L2NBI0"/>
<feature type="region of interest" description="Disordered" evidence="1">
    <location>
        <begin position="17"/>
        <end position="58"/>
    </location>
</feature>
<sequence length="107" mass="11901">MSLTEVAEEEAARQVDATYERIMIESDPEPARRRPSSIALRDTSSVSKKMSPNPSQKLKGIQTLTLEEKHVANTMQALKANKKSIRSQLYAGESNPDKAKTQDVTKN</sequence>
<dbReference type="EMBL" id="BKCJ010008703">
    <property type="protein sequence ID" value="GEU83541.1"/>
    <property type="molecule type" value="Genomic_DNA"/>
</dbReference>
<feature type="compositionally biased region" description="Polar residues" evidence="1">
    <location>
        <begin position="42"/>
        <end position="56"/>
    </location>
</feature>
<feature type="region of interest" description="Disordered" evidence="1">
    <location>
        <begin position="86"/>
        <end position="107"/>
    </location>
</feature>
<feature type="compositionally biased region" description="Basic and acidic residues" evidence="1">
    <location>
        <begin position="95"/>
        <end position="107"/>
    </location>
</feature>
<comment type="caution">
    <text evidence="2">The sequence shown here is derived from an EMBL/GenBank/DDBJ whole genome shotgun (WGS) entry which is preliminary data.</text>
</comment>
<proteinExistence type="predicted"/>
<accession>A0A6L2NBI0</accession>
<organism evidence="2">
    <name type="scientific">Tanacetum cinerariifolium</name>
    <name type="common">Dalmatian daisy</name>
    <name type="synonym">Chrysanthemum cinerariifolium</name>
    <dbReference type="NCBI Taxonomy" id="118510"/>
    <lineage>
        <taxon>Eukaryota</taxon>
        <taxon>Viridiplantae</taxon>
        <taxon>Streptophyta</taxon>
        <taxon>Embryophyta</taxon>
        <taxon>Tracheophyta</taxon>
        <taxon>Spermatophyta</taxon>
        <taxon>Magnoliopsida</taxon>
        <taxon>eudicotyledons</taxon>
        <taxon>Gunneridae</taxon>
        <taxon>Pentapetalae</taxon>
        <taxon>asterids</taxon>
        <taxon>campanulids</taxon>
        <taxon>Asterales</taxon>
        <taxon>Asteraceae</taxon>
        <taxon>Asteroideae</taxon>
        <taxon>Anthemideae</taxon>
        <taxon>Anthemidinae</taxon>
        <taxon>Tanacetum</taxon>
    </lineage>
</organism>
<protein>
    <submittedName>
        <fullName evidence="2">Uncharacterized protein</fullName>
    </submittedName>
</protein>
<reference evidence="2" key="1">
    <citation type="journal article" date="2019" name="Sci. Rep.">
        <title>Draft genome of Tanacetum cinerariifolium, the natural source of mosquito coil.</title>
        <authorList>
            <person name="Yamashiro T."/>
            <person name="Shiraishi A."/>
            <person name="Satake H."/>
            <person name="Nakayama K."/>
        </authorList>
    </citation>
    <scope>NUCLEOTIDE SEQUENCE</scope>
</reference>
<gene>
    <name evidence="2" type="ORF">Tci_055519</name>
</gene>
<evidence type="ECO:0000313" key="2">
    <source>
        <dbReference type="EMBL" id="GEU83541.1"/>
    </source>
</evidence>
<evidence type="ECO:0000256" key="1">
    <source>
        <dbReference type="SAM" id="MobiDB-lite"/>
    </source>
</evidence>
<name>A0A6L2NBI0_TANCI</name>
<feature type="compositionally biased region" description="Basic and acidic residues" evidence="1">
    <location>
        <begin position="17"/>
        <end position="32"/>
    </location>
</feature>